<dbReference type="AlphaFoldDB" id="A0A2W2BIS2"/>
<name>A0A2W2BIS2_9ACTN</name>
<gene>
    <name evidence="1" type="ORF">C1I92_06170</name>
</gene>
<dbReference type="EMBL" id="POTW01000010">
    <property type="protein sequence ID" value="PZF85160.1"/>
    <property type="molecule type" value="Genomic_DNA"/>
</dbReference>
<comment type="caution">
    <text evidence="1">The sequence shown here is derived from an EMBL/GenBank/DDBJ whole genome shotgun (WGS) entry which is preliminary data.</text>
</comment>
<dbReference type="RefSeq" id="WP_111253786.1">
    <property type="nucleotide sequence ID" value="NZ_POTW01000010.1"/>
</dbReference>
<evidence type="ECO:0000313" key="1">
    <source>
        <dbReference type="EMBL" id="PZF85160.1"/>
    </source>
</evidence>
<keyword evidence="2" id="KW-1185">Reference proteome</keyword>
<dbReference type="Proteomes" id="UP000248764">
    <property type="component" value="Unassembled WGS sequence"/>
</dbReference>
<proteinExistence type="predicted"/>
<protein>
    <submittedName>
        <fullName evidence="1">Uncharacterized protein</fullName>
    </submittedName>
</protein>
<accession>A0A2W2BIS2</accession>
<evidence type="ECO:0000313" key="2">
    <source>
        <dbReference type="Proteomes" id="UP000248764"/>
    </source>
</evidence>
<organism evidence="1 2">
    <name type="scientific">Jiangella anatolica</name>
    <dbReference type="NCBI Taxonomy" id="2670374"/>
    <lineage>
        <taxon>Bacteria</taxon>
        <taxon>Bacillati</taxon>
        <taxon>Actinomycetota</taxon>
        <taxon>Actinomycetes</taxon>
        <taxon>Jiangellales</taxon>
        <taxon>Jiangellaceae</taxon>
        <taxon>Jiangella</taxon>
    </lineage>
</organism>
<sequence length="149" mass="16137">MRNIPRRPSTITWSYVVDDTTGYVLAERRENASPVVRLHLAPSGLERVFDLDLTPGAALLFAGQLAAVADAARRVEYSSPDVLAHMNATYLFGVDDEEITQELVDLADYLGYSPLGADGQLVGRADKVLRARLGLDPAPPIHHSSPSPS</sequence>
<reference evidence="1 2" key="1">
    <citation type="submission" date="2018-01" db="EMBL/GenBank/DDBJ databases">
        <title>Draft genome sequence of Jiangella sp. GTF31.</title>
        <authorList>
            <person name="Sahin N."/>
            <person name="Ay H."/>
            <person name="Saygin H."/>
        </authorList>
    </citation>
    <scope>NUCLEOTIDE SEQUENCE [LARGE SCALE GENOMIC DNA]</scope>
    <source>
        <strain evidence="1 2">GTF31</strain>
    </source>
</reference>